<evidence type="ECO:0000256" key="2">
    <source>
        <dbReference type="ARBA" id="ARBA00022741"/>
    </source>
</evidence>
<evidence type="ECO:0000256" key="1">
    <source>
        <dbReference type="ARBA" id="ARBA00022448"/>
    </source>
</evidence>
<dbReference type="PANTHER" id="PTHR42781:SF4">
    <property type="entry name" value="SPERMIDINE_PUTRESCINE IMPORT ATP-BINDING PROTEIN POTA"/>
    <property type="match status" value="1"/>
</dbReference>
<accession>A0ABN2I6B9</accession>
<reference evidence="5 6" key="1">
    <citation type="journal article" date="2019" name="Int. J. Syst. Evol. Microbiol.">
        <title>The Global Catalogue of Microorganisms (GCM) 10K type strain sequencing project: providing services to taxonomists for standard genome sequencing and annotation.</title>
        <authorList>
            <consortium name="The Broad Institute Genomics Platform"/>
            <consortium name="The Broad Institute Genome Sequencing Center for Infectious Disease"/>
            <person name="Wu L."/>
            <person name="Ma J."/>
        </authorList>
    </citation>
    <scope>NUCLEOTIDE SEQUENCE [LARGE SCALE GENOMIC DNA]</scope>
    <source>
        <strain evidence="5 6">JCM 15577</strain>
    </source>
</reference>
<dbReference type="PANTHER" id="PTHR42781">
    <property type="entry name" value="SPERMIDINE/PUTRESCINE IMPORT ATP-BINDING PROTEIN POTA"/>
    <property type="match status" value="1"/>
</dbReference>
<evidence type="ECO:0000313" key="5">
    <source>
        <dbReference type="EMBL" id="GAA1699343.1"/>
    </source>
</evidence>
<dbReference type="Pfam" id="PF00005">
    <property type="entry name" value="ABC_tran"/>
    <property type="match status" value="1"/>
</dbReference>
<dbReference type="InterPro" id="IPR027417">
    <property type="entry name" value="P-loop_NTPase"/>
</dbReference>
<keyword evidence="6" id="KW-1185">Reference proteome</keyword>
<dbReference type="RefSeq" id="WP_344071254.1">
    <property type="nucleotide sequence ID" value="NZ_BAAAPL010000001.1"/>
</dbReference>
<protein>
    <recommendedName>
        <fullName evidence="4">ABC transporter domain-containing protein</fullName>
    </recommendedName>
</protein>
<gene>
    <name evidence="5" type="ORF">GCM10009808_16180</name>
</gene>
<evidence type="ECO:0000256" key="3">
    <source>
        <dbReference type="ARBA" id="ARBA00022840"/>
    </source>
</evidence>
<evidence type="ECO:0000259" key="4">
    <source>
        <dbReference type="PROSITE" id="PS50893"/>
    </source>
</evidence>
<dbReference type="InterPro" id="IPR017871">
    <property type="entry name" value="ABC_transporter-like_CS"/>
</dbReference>
<dbReference type="SUPFAM" id="SSF52540">
    <property type="entry name" value="P-loop containing nucleoside triphosphate hydrolases"/>
    <property type="match status" value="1"/>
</dbReference>
<dbReference type="InterPro" id="IPR003439">
    <property type="entry name" value="ABC_transporter-like_ATP-bd"/>
</dbReference>
<dbReference type="PROSITE" id="PS50893">
    <property type="entry name" value="ABC_TRANSPORTER_2"/>
    <property type="match status" value="1"/>
</dbReference>
<dbReference type="EMBL" id="BAAAPL010000001">
    <property type="protein sequence ID" value="GAA1699343.1"/>
    <property type="molecule type" value="Genomic_DNA"/>
</dbReference>
<keyword evidence="2" id="KW-0547">Nucleotide-binding</keyword>
<dbReference type="SMART" id="SM00382">
    <property type="entry name" value="AAA"/>
    <property type="match status" value="1"/>
</dbReference>
<dbReference type="Proteomes" id="UP001501690">
    <property type="component" value="Unassembled WGS sequence"/>
</dbReference>
<sequence>MTAALAAHVVVDRPAFRVDLRVDLAPGEILAIMGPSGAGKSTLLDALAGFVPLSDGAIQIAGRLVARADVARPRHGIHLAPAARGVALLSQDPRLFPHLSARENIAFGPRARGLSRETARQVADEWLDRVGLPDAGHRHPHELSGGQQQRVALARALAADPALVLLDEPLTGLDPLTAEELRAVLATQLSCTAIIATHSVRDAAVLAHRLALIEEGRFSQQGLLDDILDAPATPFAAALFRETPVRRRDSPQ</sequence>
<dbReference type="InterPro" id="IPR003593">
    <property type="entry name" value="AAA+_ATPase"/>
</dbReference>
<dbReference type="InterPro" id="IPR050093">
    <property type="entry name" value="ABC_SmlMolc_Importer"/>
</dbReference>
<keyword evidence="3" id="KW-0067">ATP-binding</keyword>
<feature type="domain" description="ABC transporter" evidence="4">
    <location>
        <begin position="1"/>
        <end position="240"/>
    </location>
</feature>
<name>A0ABN2I6B9_9MICO</name>
<dbReference type="Gene3D" id="3.40.50.300">
    <property type="entry name" value="P-loop containing nucleotide triphosphate hydrolases"/>
    <property type="match status" value="1"/>
</dbReference>
<evidence type="ECO:0000313" key="6">
    <source>
        <dbReference type="Proteomes" id="UP001501690"/>
    </source>
</evidence>
<keyword evidence="1" id="KW-0813">Transport</keyword>
<proteinExistence type="predicted"/>
<comment type="caution">
    <text evidence="5">The sequence shown here is derived from an EMBL/GenBank/DDBJ whole genome shotgun (WGS) entry which is preliminary data.</text>
</comment>
<organism evidence="5 6">
    <name type="scientific">Microbacterium sediminicola</name>
    <dbReference type="NCBI Taxonomy" id="415210"/>
    <lineage>
        <taxon>Bacteria</taxon>
        <taxon>Bacillati</taxon>
        <taxon>Actinomycetota</taxon>
        <taxon>Actinomycetes</taxon>
        <taxon>Micrococcales</taxon>
        <taxon>Microbacteriaceae</taxon>
        <taxon>Microbacterium</taxon>
    </lineage>
</organism>
<dbReference type="PROSITE" id="PS00211">
    <property type="entry name" value="ABC_TRANSPORTER_1"/>
    <property type="match status" value="1"/>
</dbReference>